<gene>
    <name evidence="2" type="ORF">HNR21_004098</name>
</gene>
<keyword evidence="1" id="KW-0812">Transmembrane</keyword>
<keyword evidence="1" id="KW-0472">Membrane</keyword>
<dbReference type="RefSeq" id="WP_182706441.1">
    <property type="nucleotide sequence ID" value="NZ_JACJII010000001.1"/>
</dbReference>
<dbReference type="EMBL" id="JACJII010000001">
    <property type="protein sequence ID" value="MBA9005216.1"/>
    <property type="molecule type" value="Genomic_DNA"/>
</dbReference>
<protein>
    <submittedName>
        <fullName evidence="2">Putative MFS family arabinose efflux permease</fullName>
    </submittedName>
</protein>
<evidence type="ECO:0000256" key="1">
    <source>
        <dbReference type="SAM" id="Phobius"/>
    </source>
</evidence>
<keyword evidence="3" id="KW-1185">Reference proteome</keyword>
<keyword evidence="1" id="KW-1133">Transmembrane helix</keyword>
<dbReference type="Proteomes" id="UP000539313">
    <property type="component" value="Unassembled WGS sequence"/>
</dbReference>
<accession>A0A7W3N0C6</accession>
<sequence length="60" mass="5578">MGPPSQGGGPTGGHGAFSLAAGLGAVLGGAIAIRLGYARTTTAPLIAAVLPLLSVLALPG</sequence>
<proteinExistence type="predicted"/>
<comment type="caution">
    <text evidence="2">The sequence shown here is derived from an EMBL/GenBank/DDBJ whole genome shotgun (WGS) entry which is preliminary data.</text>
</comment>
<name>A0A7W3N0C6_9ACTN</name>
<evidence type="ECO:0000313" key="2">
    <source>
        <dbReference type="EMBL" id="MBA9005216.1"/>
    </source>
</evidence>
<evidence type="ECO:0000313" key="3">
    <source>
        <dbReference type="Proteomes" id="UP000539313"/>
    </source>
</evidence>
<dbReference type="AlphaFoldDB" id="A0A7W3N0C6"/>
<feature type="transmembrane region" description="Helical" evidence="1">
    <location>
        <begin position="12"/>
        <end position="33"/>
    </location>
</feature>
<reference evidence="2 3" key="1">
    <citation type="submission" date="2020-08" db="EMBL/GenBank/DDBJ databases">
        <title>Sequencing the genomes of 1000 actinobacteria strains.</title>
        <authorList>
            <person name="Klenk H.-P."/>
        </authorList>
    </citation>
    <scope>NUCLEOTIDE SEQUENCE [LARGE SCALE GENOMIC DNA]</scope>
    <source>
        <strain evidence="2 3">DSM 45823</strain>
    </source>
</reference>
<organism evidence="2 3">
    <name type="scientific">Thermomonospora cellulosilytica</name>
    <dbReference type="NCBI Taxonomy" id="1411118"/>
    <lineage>
        <taxon>Bacteria</taxon>
        <taxon>Bacillati</taxon>
        <taxon>Actinomycetota</taxon>
        <taxon>Actinomycetes</taxon>
        <taxon>Streptosporangiales</taxon>
        <taxon>Thermomonosporaceae</taxon>
        <taxon>Thermomonospora</taxon>
    </lineage>
</organism>